<dbReference type="GO" id="GO:0008967">
    <property type="term" value="F:phosphoglycolate phosphatase activity"/>
    <property type="evidence" value="ECO:0007669"/>
    <property type="project" value="UniProtKB-UniRule"/>
</dbReference>
<protein>
    <recommendedName>
        <fullName evidence="5 11">Phosphoglycolate phosphatase</fullName>
        <shortName evidence="11">PGP</shortName>
        <shortName evidence="11">PGPase</shortName>
        <ecNumber evidence="5 11">3.1.3.18</ecNumber>
    </recommendedName>
</protein>
<dbReference type="InterPro" id="IPR023198">
    <property type="entry name" value="PGP-like_dom2"/>
</dbReference>
<dbReference type="GO" id="GO:0005975">
    <property type="term" value="P:carbohydrate metabolic process"/>
    <property type="evidence" value="ECO:0007669"/>
    <property type="project" value="InterPro"/>
</dbReference>
<evidence type="ECO:0000313" key="13">
    <source>
        <dbReference type="Proteomes" id="UP000243535"/>
    </source>
</evidence>
<dbReference type="OrthoDB" id="9776368at2"/>
<comment type="function">
    <text evidence="10 11">Specifically catalyzes the dephosphorylation of 2-phosphoglycolate. Is involved in the dissimilation of the intracellular 2-phosphoglycolate formed during the DNA repair of 3'-phosphoglycolate ends, a major class of DNA lesions induced by oxidative stress.</text>
</comment>
<dbReference type="GO" id="GO:0006281">
    <property type="term" value="P:DNA repair"/>
    <property type="evidence" value="ECO:0007669"/>
    <property type="project" value="TreeGrafter"/>
</dbReference>
<dbReference type="InterPro" id="IPR037512">
    <property type="entry name" value="PGPase_prok"/>
</dbReference>
<dbReference type="PANTHER" id="PTHR43434">
    <property type="entry name" value="PHOSPHOGLYCOLATE PHOSPHATASE"/>
    <property type="match status" value="1"/>
</dbReference>
<dbReference type="SFLD" id="SFLDG01129">
    <property type="entry name" value="C1.5:_HAD__Beta-PGM__Phosphata"/>
    <property type="match status" value="1"/>
</dbReference>
<proteinExistence type="inferred from homology"/>
<evidence type="ECO:0000256" key="9">
    <source>
        <dbReference type="ARBA" id="ARBA00023277"/>
    </source>
</evidence>
<evidence type="ECO:0000256" key="5">
    <source>
        <dbReference type="ARBA" id="ARBA00013078"/>
    </source>
</evidence>
<dbReference type="GO" id="GO:0046872">
    <property type="term" value="F:metal ion binding"/>
    <property type="evidence" value="ECO:0007669"/>
    <property type="project" value="UniProtKB-KW"/>
</dbReference>
<keyword evidence="8 11" id="KW-0460">Magnesium</keyword>
<feature type="binding site" evidence="11">
    <location>
        <position position="14"/>
    </location>
    <ligand>
        <name>Mg(2+)</name>
        <dbReference type="ChEBI" id="CHEBI:18420"/>
    </ligand>
</feature>
<evidence type="ECO:0000256" key="6">
    <source>
        <dbReference type="ARBA" id="ARBA00022723"/>
    </source>
</evidence>
<reference evidence="13" key="1">
    <citation type="submission" date="2015-08" db="EMBL/GenBank/DDBJ databases">
        <authorList>
            <person name="Varghese N."/>
        </authorList>
    </citation>
    <scope>NUCLEOTIDE SEQUENCE [LARGE SCALE GENOMIC DNA]</scope>
    <source>
        <strain evidence="13">DSM 17901</strain>
    </source>
</reference>
<sequence>MNASLYRAVAFDLDGTLVDSIADLAAAANAMREALGMVPLPQARICTHVGDGVATLVHRALTDAHDGEAPQALWEQGFALFVQHYRTHLADHTRPYPGVTEALGLLKQLQLPLAVVTNKSSRLAMPLLEQLGLAGYFCMVLGGDSLPEKKPSAMPLLHVAEQLALKPGQLLMVGDSANDVLAARAAGCGAAVVAYGYADAATLGADHIVTSLVELYDLLKNESH</sequence>
<evidence type="ECO:0000256" key="7">
    <source>
        <dbReference type="ARBA" id="ARBA00022801"/>
    </source>
</evidence>
<name>A0A0K6GW62_9NEIS</name>
<evidence type="ECO:0000256" key="4">
    <source>
        <dbReference type="ARBA" id="ARBA00006171"/>
    </source>
</evidence>
<evidence type="ECO:0000313" key="12">
    <source>
        <dbReference type="EMBL" id="CUA82815.1"/>
    </source>
</evidence>
<dbReference type="Gene3D" id="3.40.50.1000">
    <property type="entry name" value="HAD superfamily/HAD-like"/>
    <property type="match status" value="1"/>
</dbReference>
<dbReference type="SFLD" id="SFLDG01135">
    <property type="entry name" value="C1.5.6:_HAD__Beta-PGM__Phospha"/>
    <property type="match status" value="1"/>
</dbReference>
<dbReference type="GO" id="GO:0005829">
    <property type="term" value="C:cytosol"/>
    <property type="evidence" value="ECO:0007669"/>
    <property type="project" value="TreeGrafter"/>
</dbReference>
<evidence type="ECO:0000256" key="11">
    <source>
        <dbReference type="HAMAP-Rule" id="MF_00495"/>
    </source>
</evidence>
<organism evidence="12 13">
    <name type="scientific">Gulbenkiania indica</name>
    <dbReference type="NCBI Taxonomy" id="375574"/>
    <lineage>
        <taxon>Bacteria</taxon>
        <taxon>Pseudomonadati</taxon>
        <taxon>Pseudomonadota</taxon>
        <taxon>Betaproteobacteria</taxon>
        <taxon>Neisseriales</taxon>
        <taxon>Chromobacteriaceae</taxon>
        <taxon>Gulbenkiania</taxon>
    </lineage>
</organism>
<accession>A0A0K6GW62</accession>
<dbReference type="STRING" id="375574.GCA_001418035_01262"/>
<dbReference type="AlphaFoldDB" id="A0A0K6GW62"/>
<evidence type="ECO:0000256" key="1">
    <source>
        <dbReference type="ARBA" id="ARBA00000830"/>
    </source>
</evidence>
<evidence type="ECO:0000256" key="8">
    <source>
        <dbReference type="ARBA" id="ARBA00022842"/>
    </source>
</evidence>
<dbReference type="InterPro" id="IPR050155">
    <property type="entry name" value="HAD-like_hydrolase_sf"/>
</dbReference>
<dbReference type="SUPFAM" id="SSF56784">
    <property type="entry name" value="HAD-like"/>
    <property type="match status" value="1"/>
</dbReference>
<dbReference type="Pfam" id="PF00702">
    <property type="entry name" value="Hydrolase"/>
    <property type="match status" value="1"/>
</dbReference>
<dbReference type="InterPro" id="IPR006439">
    <property type="entry name" value="HAD-SF_hydro_IA"/>
</dbReference>
<dbReference type="NCBIfam" id="NF009695">
    <property type="entry name" value="PRK13222.1-2"/>
    <property type="match status" value="1"/>
</dbReference>
<dbReference type="HAMAP" id="MF_00495">
    <property type="entry name" value="GPH_hydrolase_bact"/>
    <property type="match status" value="1"/>
</dbReference>
<dbReference type="InterPro" id="IPR036412">
    <property type="entry name" value="HAD-like_sf"/>
</dbReference>
<dbReference type="Gene3D" id="1.10.150.240">
    <property type="entry name" value="Putative phosphatase, domain 2"/>
    <property type="match status" value="1"/>
</dbReference>
<dbReference type="PRINTS" id="PR00413">
    <property type="entry name" value="HADHALOGNASE"/>
</dbReference>
<keyword evidence="6 11" id="KW-0479">Metal-binding</keyword>
<comment type="similarity">
    <text evidence="4 11">Belongs to the HAD-like hydrolase superfamily. CbbY/CbbZ/Gph/YieH family.</text>
</comment>
<dbReference type="EMBL" id="CYHA01000002">
    <property type="protein sequence ID" value="CUA82815.1"/>
    <property type="molecule type" value="Genomic_DNA"/>
</dbReference>
<dbReference type="PANTHER" id="PTHR43434:SF1">
    <property type="entry name" value="PHOSPHOGLYCOLATE PHOSPHATASE"/>
    <property type="match status" value="1"/>
</dbReference>
<evidence type="ECO:0000256" key="2">
    <source>
        <dbReference type="ARBA" id="ARBA00001946"/>
    </source>
</evidence>
<feature type="active site" description="Nucleophile" evidence="11">
    <location>
        <position position="12"/>
    </location>
</feature>
<dbReference type="NCBIfam" id="TIGR01449">
    <property type="entry name" value="PGP_bact"/>
    <property type="match status" value="1"/>
</dbReference>
<dbReference type="EC" id="3.1.3.18" evidence="5 11"/>
<evidence type="ECO:0000256" key="3">
    <source>
        <dbReference type="ARBA" id="ARBA00004818"/>
    </source>
</evidence>
<feature type="binding site" evidence="11">
    <location>
        <position position="175"/>
    </location>
    <ligand>
        <name>Mg(2+)</name>
        <dbReference type="ChEBI" id="CHEBI:18420"/>
    </ligand>
</feature>
<dbReference type="UniPathway" id="UPA00865">
    <property type="reaction ID" value="UER00834"/>
</dbReference>
<keyword evidence="7 11" id="KW-0378">Hydrolase</keyword>
<gene>
    <name evidence="12" type="ORF">Ga0061063_1471</name>
</gene>
<feature type="binding site" evidence="11">
    <location>
        <position position="12"/>
    </location>
    <ligand>
        <name>Mg(2+)</name>
        <dbReference type="ChEBI" id="CHEBI:18420"/>
    </ligand>
</feature>
<dbReference type="GO" id="GO:0046295">
    <property type="term" value="P:glycolate biosynthetic process"/>
    <property type="evidence" value="ECO:0007669"/>
    <property type="project" value="UniProtKB-UniRule"/>
</dbReference>
<comment type="pathway">
    <text evidence="3 11">Organic acid metabolism; glycolate biosynthesis; glycolate from 2-phosphoglycolate: step 1/1.</text>
</comment>
<dbReference type="RefSeq" id="WP_055433734.1">
    <property type="nucleotide sequence ID" value="NZ_CYHA01000002.1"/>
</dbReference>
<evidence type="ECO:0000256" key="10">
    <source>
        <dbReference type="ARBA" id="ARBA00059247"/>
    </source>
</evidence>
<dbReference type="NCBIfam" id="TIGR01549">
    <property type="entry name" value="HAD-SF-IA-v1"/>
    <property type="match status" value="1"/>
</dbReference>
<comment type="catalytic activity">
    <reaction evidence="1 11">
        <text>2-phosphoglycolate + H2O = glycolate + phosphate</text>
        <dbReference type="Rhea" id="RHEA:14369"/>
        <dbReference type="ChEBI" id="CHEBI:15377"/>
        <dbReference type="ChEBI" id="CHEBI:29805"/>
        <dbReference type="ChEBI" id="CHEBI:43474"/>
        <dbReference type="ChEBI" id="CHEBI:58033"/>
        <dbReference type="EC" id="3.1.3.18"/>
    </reaction>
</comment>
<keyword evidence="13" id="KW-1185">Reference proteome</keyword>
<dbReference type="SFLD" id="SFLDS00003">
    <property type="entry name" value="Haloacid_Dehalogenase"/>
    <property type="match status" value="1"/>
</dbReference>
<dbReference type="FunFam" id="3.40.50.1000:FF:000022">
    <property type="entry name" value="Phosphoglycolate phosphatase"/>
    <property type="match status" value="1"/>
</dbReference>
<keyword evidence="9 11" id="KW-0119">Carbohydrate metabolism</keyword>
<dbReference type="Proteomes" id="UP000243535">
    <property type="component" value="Unassembled WGS sequence"/>
</dbReference>
<dbReference type="InterPro" id="IPR023214">
    <property type="entry name" value="HAD_sf"/>
</dbReference>
<comment type="cofactor">
    <cofactor evidence="2 11">
        <name>Mg(2+)</name>
        <dbReference type="ChEBI" id="CHEBI:18420"/>
    </cofactor>
</comment>